<dbReference type="EMBL" id="HBJA01127815">
    <property type="protein sequence ID" value="CAE0832749.1"/>
    <property type="molecule type" value="Transcribed_RNA"/>
</dbReference>
<reference evidence="1" key="1">
    <citation type="submission" date="2021-01" db="EMBL/GenBank/DDBJ databases">
        <authorList>
            <person name="Corre E."/>
            <person name="Pelletier E."/>
            <person name="Niang G."/>
            <person name="Scheremetjew M."/>
            <person name="Finn R."/>
            <person name="Kale V."/>
            <person name="Holt S."/>
            <person name="Cochrane G."/>
            <person name="Meng A."/>
            <person name="Brown T."/>
            <person name="Cohen L."/>
        </authorList>
    </citation>
    <scope>NUCLEOTIDE SEQUENCE</scope>
    <source>
        <strain evidence="1">CCMP1594</strain>
    </source>
</reference>
<name>A0A6T2IP60_9EUGL</name>
<dbReference type="EMBL" id="HBJA01127814">
    <property type="protein sequence ID" value="CAE0832748.1"/>
    <property type="molecule type" value="Transcribed_RNA"/>
</dbReference>
<sequence>MVRGRHGRHYNTVPRVHIVRSGPAQEQAETNCLTWRQIVPDPFHPVKSCVCNTDLHLLLVVPQSSPTHTRTPSGTIFHLRFLKLCECCSGVKSTAEDTSVRLGLWCDERIVCGCGGVFVSV</sequence>
<accession>A0A6T2IP60</accession>
<proteinExistence type="predicted"/>
<evidence type="ECO:0000313" key="1">
    <source>
        <dbReference type="EMBL" id="CAE0832748.1"/>
    </source>
</evidence>
<evidence type="ECO:0000313" key="2">
    <source>
        <dbReference type="EMBL" id="CAE0832749.1"/>
    </source>
</evidence>
<organism evidence="1">
    <name type="scientific">Eutreptiella gymnastica</name>
    <dbReference type="NCBI Taxonomy" id="73025"/>
    <lineage>
        <taxon>Eukaryota</taxon>
        <taxon>Discoba</taxon>
        <taxon>Euglenozoa</taxon>
        <taxon>Euglenida</taxon>
        <taxon>Spirocuta</taxon>
        <taxon>Euglenophyceae</taxon>
        <taxon>Eutreptiales</taxon>
        <taxon>Eutreptiaceae</taxon>
        <taxon>Eutreptiella</taxon>
    </lineage>
</organism>
<gene>
    <name evidence="1" type="ORF">EGYM00163_LOCUS44033</name>
    <name evidence="2" type="ORF">EGYM00163_LOCUS44034</name>
</gene>
<protein>
    <submittedName>
        <fullName evidence="1">Uncharacterized protein</fullName>
    </submittedName>
</protein>
<dbReference type="AlphaFoldDB" id="A0A6T2IP60"/>